<evidence type="ECO:0000256" key="6">
    <source>
        <dbReference type="PIRSR" id="PIRSR617867-1"/>
    </source>
</evidence>
<keyword evidence="3" id="KW-0378">Hydrolase</keyword>
<keyword evidence="9" id="KW-1185">Reference proteome</keyword>
<dbReference type="PANTHER" id="PTHR11717">
    <property type="entry name" value="LOW MOLECULAR WEIGHT PROTEIN TYROSINE PHOSPHATASE"/>
    <property type="match status" value="1"/>
</dbReference>
<evidence type="ECO:0000256" key="5">
    <source>
        <dbReference type="ARBA" id="ARBA00051722"/>
    </source>
</evidence>
<feature type="active site" description="Proton donor" evidence="6">
    <location>
        <position position="128"/>
    </location>
</feature>
<sequence length="179" mass="19704">MRRTYELRLPQQARRVRILIVCRGNLCRSPMAAVLLRHALPAARIESAGLAAVAGAPIEPHAQRALARLGLSDDGHRARQFSLDALAAADLVLAMEQRHIAALLALAPAAQSKCELLSRWLDHHDIDDPYGRSQAQFDEICARIEACVRAWTPKLQTDARIALACVSAHNCVVERDDVH</sequence>
<proteinExistence type="inferred from homology"/>
<feature type="active site" evidence="6">
    <location>
        <position position="28"/>
    </location>
</feature>
<comment type="caution">
    <text evidence="8">The sequence shown here is derived from an EMBL/GenBank/DDBJ whole genome shotgun (WGS) entry which is preliminary data.</text>
</comment>
<dbReference type="InterPro" id="IPR036196">
    <property type="entry name" value="Ptyr_pPase_sf"/>
</dbReference>
<dbReference type="PANTHER" id="PTHR11717:SF31">
    <property type="entry name" value="LOW MOLECULAR WEIGHT PROTEIN-TYROSINE-PHOSPHATASE ETP-RELATED"/>
    <property type="match status" value="1"/>
</dbReference>
<dbReference type="AlphaFoldDB" id="A0A371K0G9"/>
<dbReference type="SUPFAM" id="SSF52788">
    <property type="entry name" value="Phosphotyrosine protein phosphatases I"/>
    <property type="match status" value="1"/>
</dbReference>
<dbReference type="Pfam" id="PF01451">
    <property type="entry name" value="LMWPc"/>
    <property type="match status" value="1"/>
</dbReference>
<dbReference type="SMART" id="SM00226">
    <property type="entry name" value="LMWPc"/>
    <property type="match status" value="1"/>
</dbReference>
<dbReference type="InterPro" id="IPR023485">
    <property type="entry name" value="Ptyr_pPase"/>
</dbReference>
<comment type="catalytic activity">
    <reaction evidence="5">
        <text>O-phospho-L-tyrosyl-[protein] + H2O = L-tyrosyl-[protein] + phosphate</text>
        <dbReference type="Rhea" id="RHEA:10684"/>
        <dbReference type="Rhea" id="RHEA-COMP:10136"/>
        <dbReference type="Rhea" id="RHEA-COMP:20101"/>
        <dbReference type="ChEBI" id="CHEBI:15377"/>
        <dbReference type="ChEBI" id="CHEBI:43474"/>
        <dbReference type="ChEBI" id="CHEBI:46858"/>
        <dbReference type="ChEBI" id="CHEBI:61978"/>
        <dbReference type="EC" id="3.1.3.48"/>
    </reaction>
</comment>
<dbReference type="EC" id="3.1.3.48" evidence="2"/>
<evidence type="ECO:0000259" key="7">
    <source>
        <dbReference type="SMART" id="SM00226"/>
    </source>
</evidence>
<name>A0A371K0G9_9GAMM</name>
<keyword evidence="4" id="KW-0904">Protein phosphatase</keyword>
<protein>
    <recommendedName>
        <fullName evidence="2">protein-tyrosine-phosphatase</fullName>
        <ecNumber evidence="2">3.1.3.48</ecNumber>
    </recommendedName>
</protein>
<evidence type="ECO:0000256" key="2">
    <source>
        <dbReference type="ARBA" id="ARBA00013064"/>
    </source>
</evidence>
<evidence type="ECO:0000256" key="3">
    <source>
        <dbReference type="ARBA" id="ARBA00022801"/>
    </source>
</evidence>
<evidence type="ECO:0000256" key="1">
    <source>
        <dbReference type="ARBA" id="ARBA00011063"/>
    </source>
</evidence>
<comment type="similarity">
    <text evidence="1">Belongs to the low molecular weight phosphotyrosine protein phosphatase family.</text>
</comment>
<dbReference type="InterPro" id="IPR017867">
    <property type="entry name" value="Tyr_phospatase_low_mol_wt"/>
</dbReference>
<accession>A0A371K0G9</accession>
<dbReference type="Gene3D" id="3.40.50.2300">
    <property type="match status" value="1"/>
</dbReference>
<reference evidence="8 9" key="1">
    <citation type="submission" date="2018-08" db="EMBL/GenBank/DDBJ databases">
        <title>Lysobacter sp. zong2l5, whole genome shotgun sequence.</title>
        <authorList>
            <person name="Zhang X."/>
            <person name="Feng G."/>
            <person name="Zhu H."/>
        </authorList>
    </citation>
    <scope>NUCLEOTIDE SEQUENCE [LARGE SCALE GENOMIC DNA]</scope>
    <source>
        <strain evidence="9">zong2l5</strain>
    </source>
</reference>
<gene>
    <name evidence="8" type="ORF">DX914_14435</name>
</gene>
<feature type="domain" description="Phosphotyrosine protein phosphatase I" evidence="7">
    <location>
        <begin position="16"/>
        <end position="154"/>
    </location>
</feature>
<evidence type="ECO:0000313" key="9">
    <source>
        <dbReference type="Proteomes" id="UP000264492"/>
    </source>
</evidence>
<organism evidence="8 9">
    <name type="scientific">Lysobacter silvisoli</name>
    <dbReference type="NCBI Taxonomy" id="2293254"/>
    <lineage>
        <taxon>Bacteria</taxon>
        <taxon>Pseudomonadati</taxon>
        <taxon>Pseudomonadota</taxon>
        <taxon>Gammaproteobacteria</taxon>
        <taxon>Lysobacterales</taxon>
        <taxon>Lysobacteraceae</taxon>
        <taxon>Lysobacter</taxon>
    </lineage>
</organism>
<dbReference type="Proteomes" id="UP000264492">
    <property type="component" value="Unassembled WGS sequence"/>
</dbReference>
<dbReference type="EMBL" id="QTSU01000002">
    <property type="protein sequence ID" value="RDZ27423.1"/>
    <property type="molecule type" value="Genomic_DNA"/>
</dbReference>
<dbReference type="GO" id="GO:0004725">
    <property type="term" value="F:protein tyrosine phosphatase activity"/>
    <property type="evidence" value="ECO:0007669"/>
    <property type="project" value="UniProtKB-EC"/>
</dbReference>
<dbReference type="InterPro" id="IPR050438">
    <property type="entry name" value="LMW_PTPase"/>
</dbReference>
<dbReference type="PRINTS" id="PR00719">
    <property type="entry name" value="LMWPTPASE"/>
</dbReference>
<evidence type="ECO:0000256" key="4">
    <source>
        <dbReference type="ARBA" id="ARBA00022912"/>
    </source>
</evidence>
<evidence type="ECO:0000313" key="8">
    <source>
        <dbReference type="EMBL" id="RDZ27423.1"/>
    </source>
</evidence>
<feature type="active site" description="Nucleophile" evidence="6">
    <location>
        <position position="22"/>
    </location>
</feature>